<accession>A0A8G2F9C4</accession>
<dbReference type="Gene3D" id="2.60.40.2630">
    <property type="match status" value="1"/>
</dbReference>
<protein>
    <submittedName>
        <fullName evidence="2">Fimbrillin-like</fullName>
    </submittedName>
</protein>
<feature type="chain" id="PRO_5034046025" evidence="1">
    <location>
        <begin position="23"/>
        <end position="375"/>
    </location>
</feature>
<dbReference type="CDD" id="cd13120">
    <property type="entry name" value="BF2867_like_N"/>
    <property type="match status" value="1"/>
</dbReference>
<proteinExistence type="predicted"/>
<dbReference type="InterPro" id="IPR025049">
    <property type="entry name" value="Mfa-like_1"/>
</dbReference>
<dbReference type="InterPro" id="IPR042278">
    <property type="entry name" value="Mfa-like_1_N"/>
</dbReference>
<evidence type="ECO:0000256" key="1">
    <source>
        <dbReference type="SAM" id="SignalP"/>
    </source>
</evidence>
<reference evidence="2 3" key="1">
    <citation type="submission" date="2016-10" db="EMBL/GenBank/DDBJ databases">
        <authorList>
            <person name="Varghese N."/>
            <person name="Submissions S."/>
        </authorList>
    </citation>
    <scope>NUCLEOTIDE SEQUENCE [LARGE SCALE GENOMIC DNA]</scope>
    <source>
        <strain evidence="2 3">DSM 29073</strain>
    </source>
</reference>
<feature type="signal peptide" evidence="1">
    <location>
        <begin position="1"/>
        <end position="22"/>
    </location>
</feature>
<dbReference type="EMBL" id="FNVS01000001">
    <property type="protein sequence ID" value="SEF43670.1"/>
    <property type="molecule type" value="Genomic_DNA"/>
</dbReference>
<evidence type="ECO:0000313" key="2">
    <source>
        <dbReference type="EMBL" id="SEF43670.1"/>
    </source>
</evidence>
<dbReference type="CDD" id="cd13121">
    <property type="entry name" value="BF2867_like_C"/>
    <property type="match status" value="1"/>
</dbReference>
<dbReference type="RefSeq" id="WP_103982149.1">
    <property type="nucleotide sequence ID" value="NZ_FNVS01000001.1"/>
</dbReference>
<dbReference type="Gene3D" id="2.60.40.2620">
    <property type="entry name" value="Fimbrillin-like"/>
    <property type="match status" value="1"/>
</dbReference>
<keyword evidence="3" id="KW-1185">Reference proteome</keyword>
<gene>
    <name evidence="2" type="ORF">SAMN05444001_101186</name>
</gene>
<name>A0A8G2F9C4_9BACT</name>
<organism evidence="2 3">
    <name type="scientific">Parabacteroides chinchillae</name>
    <dbReference type="NCBI Taxonomy" id="871327"/>
    <lineage>
        <taxon>Bacteria</taxon>
        <taxon>Pseudomonadati</taxon>
        <taxon>Bacteroidota</taxon>
        <taxon>Bacteroidia</taxon>
        <taxon>Bacteroidales</taxon>
        <taxon>Tannerellaceae</taxon>
        <taxon>Parabacteroides</taxon>
    </lineage>
</organism>
<dbReference type="Pfam" id="PF13149">
    <property type="entry name" value="Mfa_like_1"/>
    <property type="match status" value="1"/>
</dbReference>
<comment type="caution">
    <text evidence="2">The sequence shown here is derived from an EMBL/GenBank/DDBJ whole genome shotgun (WGS) entry which is preliminary data.</text>
</comment>
<sequence>MKQFLYNLSLIALILLCSCTEAETSLGTGHEGEGDNTEEGVPLSVKNLGLSVEVESRSIVTGVPPVATPGNPNPLQTVGLFVTQDKNGITYPYDGNYRQVFKYNVSAWEPDLDFYPMLYLFSEKGTVYAYSPSEKSVSLASENGTKVPVMSSVSVKDKQSFIFSDGGTGAPGDVATDVQWELDGQEDYLYGKGTAIVDRWHPQVSLTLSHALAKVSFRIIESNSGSALSESYVMSLVLKGTGAFKKASSAKLNLETGELSGSLTAVDQLSFIPVGEPRKVATNVVDRSKAPIQAFGLAIPVTATGVTLEFTDDAKRVFTMKPQNDGSPTTFNINWEKGKNYIYNIEIQPQGIVITDLQVTDWIAGNGNGEDIPVE</sequence>
<dbReference type="AlphaFoldDB" id="A0A8G2F9C4"/>
<dbReference type="Proteomes" id="UP000236725">
    <property type="component" value="Unassembled WGS sequence"/>
</dbReference>
<evidence type="ECO:0000313" key="3">
    <source>
        <dbReference type="Proteomes" id="UP000236725"/>
    </source>
</evidence>
<dbReference type="PROSITE" id="PS51257">
    <property type="entry name" value="PROKAR_LIPOPROTEIN"/>
    <property type="match status" value="1"/>
</dbReference>
<keyword evidence="1" id="KW-0732">Signal</keyword>